<feature type="transmembrane region" description="Helical" evidence="7">
    <location>
        <begin position="175"/>
        <end position="199"/>
    </location>
</feature>
<feature type="transmembrane region" description="Helical" evidence="7">
    <location>
        <begin position="451"/>
        <end position="481"/>
    </location>
</feature>
<keyword evidence="4 7" id="KW-0812">Transmembrane</keyword>
<dbReference type="GO" id="GO:0015293">
    <property type="term" value="F:symporter activity"/>
    <property type="evidence" value="ECO:0007669"/>
    <property type="project" value="UniProtKB-KW"/>
</dbReference>
<proteinExistence type="predicted"/>
<evidence type="ECO:0000256" key="6">
    <source>
        <dbReference type="ARBA" id="ARBA00023136"/>
    </source>
</evidence>
<keyword evidence="6 7" id="KW-0472">Membrane</keyword>
<dbReference type="PANTHER" id="PTHR42865:SF7">
    <property type="entry name" value="PROTON_GLUTAMATE-ASPARTATE SYMPORTER"/>
    <property type="match status" value="1"/>
</dbReference>
<dbReference type="PANTHER" id="PTHR42865">
    <property type="entry name" value="PROTON/GLUTAMATE-ASPARTATE SYMPORTER"/>
    <property type="match status" value="1"/>
</dbReference>
<accession>A0A9D1LDG2</accession>
<dbReference type="Gene3D" id="1.10.3860.10">
    <property type="entry name" value="Sodium:dicarboxylate symporter"/>
    <property type="match status" value="1"/>
</dbReference>
<keyword evidence="5 7" id="KW-1133">Transmembrane helix</keyword>
<comment type="caution">
    <text evidence="8">The sequence shown here is derived from an EMBL/GenBank/DDBJ whole genome shotgun (WGS) entry which is preliminary data.</text>
</comment>
<evidence type="ECO:0000256" key="5">
    <source>
        <dbReference type="ARBA" id="ARBA00022989"/>
    </source>
</evidence>
<feature type="transmembrane region" description="Helical" evidence="7">
    <location>
        <begin position="415"/>
        <end position="439"/>
    </location>
</feature>
<organism evidence="8 9">
    <name type="scientific">Candidatus Fimenecus excrementigallinarum</name>
    <dbReference type="NCBI Taxonomy" id="2840816"/>
    <lineage>
        <taxon>Bacteria</taxon>
        <taxon>Bacillati</taxon>
        <taxon>Bacillota</taxon>
        <taxon>Clostridia</taxon>
        <taxon>Candidatus Fimenecus</taxon>
    </lineage>
</organism>
<dbReference type="PRINTS" id="PR00173">
    <property type="entry name" value="EDTRNSPORT"/>
</dbReference>
<feature type="transmembrane region" description="Helical" evidence="7">
    <location>
        <begin position="345"/>
        <end position="365"/>
    </location>
</feature>
<dbReference type="Proteomes" id="UP000824071">
    <property type="component" value="Unassembled WGS sequence"/>
</dbReference>
<evidence type="ECO:0000313" key="8">
    <source>
        <dbReference type="EMBL" id="HIU35634.1"/>
    </source>
</evidence>
<evidence type="ECO:0000256" key="4">
    <source>
        <dbReference type="ARBA" id="ARBA00022692"/>
    </source>
</evidence>
<feature type="transmembrane region" description="Helical" evidence="7">
    <location>
        <begin position="493"/>
        <end position="513"/>
    </location>
</feature>
<reference evidence="8" key="2">
    <citation type="journal article" date="2021" name="PeerJ">
        <title>Extensive microbial diversity within the chicken gut microbiome revealed by metagenomics and culture.</title>
        <authorList>
            <person name="Gilroy R."/>
            <person name="Ravi A."/>
            <person name="Getino M."/>
            <person name="Pursley I."/>
            <person name="Horton D.L."/>
            <person name="Alikhan N.F."/>
            <person name="Baker D."/>
            <person name="Gharbi K."/>
            <person name="Hall N."/>
            <person name="Watson M."/>
            <person name="Adriaenssens E.M."/>
            <person name="Foster-Nyarko E."/>
            <person name="Jarju S."/>
            <person name="Secka A."/>
            <person name="Antonio M."/>
            <person name="Oren A."/>
            <person name="Chaudhuri R.R."/>
            <person name="La Ragione R."/>
            <person name="Hildebrand F."/>
            <person name="Pallen M.J."/>
        </authorList>
    </citation>
    <scope>NUCLEOTIDE SEQUENCE</scope>
    <source>
        <strain evidence="8">ChiGjej1B1-19959</strain>
    </source>
</reference>
<gene>
    <name evidence="8" type="ORF">IAC53_03385</name>
</gene>
<dbReference type="AlphaFoldDB" id="A0A9D1LDG2"/>
<evidence type="ECO:0000313" key="9">
    <source>
        <dbReference type="Proteomes" id="UP000824071"/>
    </source>
</evidence>
<name>A0A9D1LDG2_9FIRM</name>
<feature type="transmembrane region" description="Helical" evidence="7">
    <location>
        <begin position="303"/>
        <end position="325"/>
    </location>
</feature>
<protein>
    <submittedName>
        <fullName evidence="8">Cation:dicarboxylase symporter family transporter</fullName>
    </submittedName>
</protein>
<reference evidence="8" key="1">
    <citation type="submission" date="2020-10" db="EMBL/GenBank/DDBJ databases">
        <authorList>
            <person name="Gilroy R."/>
        </authorList>
    </citation>
    <scope>NUCLEOTIDE SEQUENCE</scope>
    <source>
        <strain evidence="8">ChiGjej1B1-19959</strain>
    </source>
</reference>
<feature type="transmembrane region" description="Helical" evidence="7">
    <location>
        <begin position="377"/>
        <end position="395"/>
    </location>
</feature>
<feature type="transmembrane region" description="Helical" evidence="7">
    <location>
        <begin position="211"/>
        <end position="234"/>
    </location>
</feature>
<dbReference type="InterPro" id="IPR036458">
    <property type="entry name" value="Na:dicarbo_symporter_sf"/>
</dbReference>
<dbReference type="SUPFAM" id="SSF118215">
    <property type="entry name" value="Proton glutamate symport protein"/>
    <property type="match status" value="1"/>
</dbReference>
<evidence type="ECO:0000256" key="3">
    <source>
        <dbReference type="ARBA" id="ARBA00022475"/>
    </source>
</evidence>
<sequence length="536" mass="57812">MHTQKTEYVFSAQAIDEASQQTQLFLEQTAADKKSVLRLRLTVETLLLKWQLRFGEDAAFTLRTGSRFGRPYLLLETAGEAFDPTAQADRAGSEDFGEFGERVLANLGLTPTYSYKSGKNQLLFKLQKRKRNPFIGLCIAVSAALLFGFGGLAVLPDALRAGAVESVLTPLYNTFLGVLSAIAGPMIFLSVAWGIYGIGDAATLGRIGKKMILRFLGVTVLITAVSTALFLPFFDLHFSSATAAGSQLGGIFDMILGVFPENIVSPFADGNMMQIILIAAVVGSIMLILGSQTRAVAELIEQVNYIIQFLMELVGSLVPAFIFLVLLRLIWSDSLGVVSTGWKPILLFLLAATVILTGVLGYIAVKKRVSPLLLLRKCFPTFLIALTTASSSAAFGTNVACCEKQLGISGRLTNFGIPLGIVLYAPATAINFLVCALYMAENYQTEVSAAWLLTAVLIVSILTVASPPVPGGALACYTIIFSQLGLPDTALEVVLVLDVLFDFLATGFNMTFLQSELLLQANKMQLLDDKILRKRG</sequence>
<keyword evidence="3" id="KW-1003">Cell membrane</keyword>
<evidence type="ECO:0000256" key="7">
    <source>
        <dbReference type="SAM" id="Phobius"/>
    </source>
</evidence>
<dbReference type="InterPro" id="IPR001991">
    <property type="entry name" value="Na-dicarboxylate_symporter"/>
</dbReference>
<keyword evidence="2" id="KW-0813">Transport</keyword>
<evidence type="ECO:0000256" key="1">
    <source>
        <dbReference type="ARBA" id="ARBA00004651"/>
    </source>
</evidence>
<comment type="subcellular location">
    <subcellularLocation>
        <location evidence="1">Cell membrane</location>
        <topology evidence="1">Multi-pass membrane protein</topology>
    </subcellularLocation>
</comment>
<dbReference type="GO" id="GO:0005886">
    <property type="term" value="C:plasma membrane"/>
    <property type="evidence" value="ECO:0007669"/>
    <property type="project" value="UniProtKB-SubCell"/>
</dbReference>
<evidence type="ECO:0000256" key="2">
    <source>
        <dbReference type="ARBA" id="ARBA00022448"/>
    </source>
</evidence>
<dbReference type="EMBL" id="DVMW01000024">
    <property type="protein sequence ID" value="HIU35634.1"/>
    <property type="molecule type" value="Genomic_DNA"/>
</dbReference>
<feature type="transmembrane region" description="Helical" evidence="7">
    <location>
        <begin position="134"/>
        <end position="155"/>
    </location>
</feature>
<dbReference type="Pfam" id="PF00375">
    <property type="entry name" value="SDF"/>
    <property type="match status" value="1"/>
</dbReference>
<feature type="transmembrane region" description="Helical" evidence="7">
    <location>
        <begin position="272"/>
        <end position="291"/>
    </location>
</feature>